<organism evidence="1 2">
    <name type="scientific">Nelumbo nucifera</name>
    <name type="common">Sacred lotus</name>
    <dbReference type="NCBI Taxonomy" id="4432"/>
    <lineage>
        <taxon>Eukaryota</taxon>
        <taxon>Viridiplantae</taxon>
        <taxon>Streptophyta</taxon>
        <taxon>Embryophyta</taxon>
        <taxon>Tracheophyta</taxon>
        <taxon>Spermatophyta</taxon>
        <taxon>Magnoliopsida</taxon>
        <taxon>Proteales</taxon>
        <taxon>Nelumbonaceae</taxon>
        <taxon>Nelumbo</taxon>
    </lineage>
</organism>
<dbReference type="GO" id="GO:0070628">
    <property type="term" value="F:proteasome binding"/>
    <property type="evidence" value="ECO:0000318"/>
    <property type="project" value="GO_Central"/>
</dbReference>
<evidence type="ECO:0000313" key="1">
    <source>
        <dbReference type="Proteomes" id="UP000189703"/>
    </source>
</evidence>
<reference evidence="2" key="1">
    <citation type="submission" date="2025-08" db="UniProtKB">
        <authorList>
            <consortium name="RefSeq"/>
        </authorList>
    </citation>
    <scope>IDENTIFICATION</scope>
</reference>
<proteinExistence type="predicted"/>
<dbReference type="GO" id="GO:0005654">
    <property type="term" value="C:nucleoplasm"/>
    <property type="evidence" value="ECO:0000318"/>
    <property type="project" value="GO_Central"/>
</dbReference>
<dbReference type="KEGG" id="nnu:104604989"/>
<dbReference type="PROSITE" id="PS50053">
    <property type="entry name" value="UBIQUITIN_2"/>
    <property type="match status" value="3"/>
</dbReference>
<sequence length="247" mass="28038">MRVVIATGACEFSIEVGYKETILQLKQKIEQLLGVPVASQTLAVCEWELMDGLDMEDYPIVVDGTRIHLTIAPIEYPVETCSKIQITVIMAAKRIKIEVDRTETVRSLKEKIHIVEGCAIKRMALYLAGVEMDEDLRCLREYGISNQSEVVVLSRQMIEPPAGKELINLVVQTCSLLNSATIALEMKESSTVRELRRLLLDGKFLPADDYFFIHKQRIMRDDCSLRWHGVEDGDYLYVFNGTVSRSH</sequence>
<keyword evidence="1" id="KW-1185">Reference proteome</keyword>
<dbReference type="GO" id="GO:0043161">
    <property type="term" value="P:proteasome-mediated ubiquitin-dependent protein catabolic process"/>
    <property type="evidence" value="ECO:0000318"/>
    <property type="project" value="GO_Central"/>
</dbReference>
<dbReference type="CDD" id="cd17039">
    <property type="entry name" value="Ubl_ubiquitin_like"/>
    <property type="match status" value="2"/>
</dbReference>
<dbReference type="GO" id="GO:0043130">
    <property type="term" value="F:ubiquitin binding"/>
    <property type="evidence" value="ECO:0000318"/>
    <property type="project" value="GO_Central"/>
</dbReference>
<dbReference type="InterPro" id="IPR000626">
    <property type="entry name" value="Ubiquitin-like_dom"/>
</dbReference>
<dbReference type="eggNOG" id="KOG0001">
    <property type="taxonomic scope" value="Eukaryota"/>
</dbReference>
<evidence type="ECO:0000313" key="2">
    <source>
        <dbReference type="RefSeq" id="XP_010267884.1"/>
    </source>
</evidence>
<accession>A0A1U8ANW9</accession>
<dbReference type="PANTHER" id="PTHR10621:SF39">
    <property type="entry name" value="UBIQUITIN-LIKE SUPERFAMILY PROTEIN"/>
    <property type="match status" value="1"/>
</dbReference>
<dbReference type="OMA" id="RIMRDNC"/>
<dbReference type="PANTHER" id="PTHR10621">
    <property type="entry name" value="UV EXCISION REPAIR PROTEIN RAD23"/>
    <property type="match status" value="1"/>
</dbReference>
<gene>
    <name evidence="2" type="primary">LOC104604989</name>
</gene>
<name>A0A1U8ANW9_NELNU</name>
<dbReference type="SUPFAM" id="SSF54236">
    <property type="entry name" value="Ubiquitin-like"/>
    <property type="match status" value="3"/>
</dbReference>
<dbReference type="OrthoDB" id="428577at2759"/>
<dbReference type="InterPro" id="IPR029071">
    <property type="entry name" value="Ubiquitin-like_domsf"/>
</dbReference>
<dbReference type="STRING" id="4432.A0A1U8ANW9"/>
<dbReference type="GO" id="GO:0031593">
    <property type="term" value="F:polyubiquitin modification-dependent protein binding"/>
    <property type="evidence" value="ECO:0000318"/>
    <property type="project" value="GO_Central"/>
</dbReference>
<dbReference type="Gene3D" id="3.10.20.90">
    <property type="entry name" value="Phosphatidylinositol 3-kinase Catalytic Subunit, Chain A, domain 1"/>
    <property type="match status" value="3"/>
</dbReference>
<dbReference type="GeneID" id="104604989"/>
<dbReference type="Proteomes" id="UP000189703">
    <property type="component" value="Unplaced"/>
</dbReference>
<dbReference type="GO" id="GO:0005829">
    <property type="term" value="C:cytosol"/>
    <property type="evidence" value="ECO:0000318"/>
    <property type="project" value="GO_Central"/>
</dbReference>
<dbReference type="SMART" id="SM00213">
    <property type="entry name" value="UBQ"/>
    <property type="match status" value="3"/>
</dbReference>
<dbReference type="FunCoup" id="A0A1U8ANW9">
    <property type="interactions" value="9"/>
</dbReference>
<protein>
    <submittedName>
        <fullName evidence="2">Uncharacterized protein LOC104604989</fullName>
    </submittedName>
</protein>
<dbReference type="Pfam" id="PF00240">
    <property type="entry name" value="ubiquitin"/>
    <property type="match status" value="3"/>
</dbReference>
<dbReference type="AlphaFoldDB" id="A0A1U8ANW9"/>
<dbReference type="RefSeq" id="XP_010267884.1">
    <property type="nucleotide sequence ID" value="XM_010269582.2"/>
</dbReference>